<sequence length="69" mass="8361">MTYDEIELETYILELLEDYKDLNDMDDEELYELFVKVAGFMDNDYEEAYEYISQFCPIDKKRIIALDLN</sequence>
<evidence type="ECO:0000313" key="2">
    <source>
        <dbReference type="Proteomes" id="UP000476338"/>
    </source>
</evidence>
<gene>
    <name evidence="1" type="ORF">F1B92_05825</name>
</gene>
<reference evidence="1 2" key="2">
    <citation type="submission" date="2020-03" db="EMBL/GenBank/DDBJ databases">
        <title>Campylobacter portucalensis sp. nov., a new species of Campylobacter isolated from the reproductive tract of bulls.</title>
        <authorList>
            <person name="Silva M.F."/>
            <person name="Pereira G."/>
            <person name="Carneiro C."/>
            <person name="Hemphill A."/>
            <person name="Mateus L."/>
            <person name="Lopes-Da-Costa L."/>
            <person name="Silva E."/>
        </authorList>
    </citation>
    <scope>NUCLEOTIDE SEQUENCE [LARGE SCALE GENOMIC DNA]</scope>
    <source>
        <strain evidence="1 2">FMV-PI01</strain>
    </source>
</reference>
<dbReference type="RefSeq" id="WP_154570948.1">
    <property type="nucleotide sequence ID" value="NZ_VWSJ01000023.1"/>
</dbReference>
<organism evidence="1 2">
    <name type="scientific">Campylobacter portucalensis</name>
    <dbReference type="NCBI Taxonomy" id="2608384"/>
    <lineage>
        <taxon>Bacteria</taxon>
        <taxon>Pseudomonadati</taxon>
        <taxon>Campylobacterota</taxon>
        <taxon>Epsilonproteobacteria</taxon>
        <taxon>Campylobacterales</taxon>
        <taxon>Campylobacteraceae</taxon>
        <taxon>Campylobacter</taxon>
    </lineage>
</organism>
<dbReference type="AlphaFoldDB" id="A0A6L5WLX4"/>
<evidence type="ECO:0000313" key="1">
    <source>
        <dbReference type="EMBL" id="MSN96681.1"/>
    </source>
</evidence>
<dbReference type="Proteomes" id="UP000476338">
    <property type="component" value="Unassembled WGS sequence"/>
</dbReference>
<keyword evidence="2" id="KW-1185">Reference proteome</keyword>
<accession>A0A6L5WLX4</accession>
<name>A0A6L5WLX4_9BACT</name>
<protein>
    <submittedName>
        <fullName evidence="1">Uncharacterized protein</fullName>
    </submittedName>
</protein>
<proteinExistence type="predicted"/>
<reference evidence="1 2" key="1">
    <citation type="submission" date="2019-09" db="EMBL/GenBank/DDBJ databases">
        <authorList>
            <person name="Silva M."/>
            <person name="Pereira G."/>
            <person name="Lopes-Da-Costa L."/>
            <person name="Silva E."/>
        </authorList>
    </citation>
    <scope>NUCLEOTIDE SEQUENCE [LARGE SCALE GENOMIC DNA]</scope>
    <source>
        <strain evidence="1 2">FMV-PI01</strain>
    </source>
</reference>
<dbReference type="EMBL" id="VWSJ01000023">
    <property type="protein sequence ID" value="MSN96681.1"/>
    <property type="molecule type" value="Genomic_DNA"/>
</dbReference>
<comment type="caution">
    <text evidence="1">The sequence shown here is derived from an EMBL/GenBank/DDBJ whole genome shotgun (WGS) entry which is preliminary data.</text>
</comment>